<gene>
    <name evidence="14" type="primary">LOC106581205</name>
</gene>
<name>A0A1S3NT34_SALSA</name>
<evidence type="ECO:0000313" key="14">
    <source>
        <dbReference type="RefSeq" id="XP_014018583.1"/>
    </source>
</evidence>
<evidence type="ECO:0000256" key="2">
    <source>
        <dbReference type="ARBA" id="ARBA00007810"/>
    </source>
</evidence>
<reference evidence="14" key="1">
    <citation type="submission" date="2025-08" db="UniProtKB">
        <authorList>
            <consortium name="RefSeq"/>
        </authorList>
    </citation>
    <scope>IDENTIFICATION</scope>
</reference>
<keyword evidence="10" id="KW-0325">Glycoprotein</keyword>
<evidence type="ECO:0000259" key="12">
    <source>
        <dbReference type="PROSITE" id="PS50835"/>
    </source>
</evidence>
<evidence type="ECO:0000256" key="7">
    <source>
        <dbReference type="ARBA" id="ARBA00022989"/>
    </source>
</evidence>
<keyword evidence="5" id="KW-0677">Repeat</keyword>
<proteinExistence type="inferred from homology"/>
<feature type="domain" description="Ig-like" evidence="12">
    <location>
        <begin position="563"/>
        <end position="655"/>
    </location>
</feature>
<dbReference type="GO" id="GO:0007157">
    <property type="term" value="P:heterophilic cell-cell adhesion via plasma membrane cell adhesion molecules"/>
    <property type="evidence" value="ECO:0007669"/>
    <property type="project" value="TreeGrafter"/>
</dbReference>
<feature type="domain" description="Ig-like" evidence="12">
    <location>
        <begin position="61"/>
        <end position="146"/>
    </location>
</feature>
<keyword evidence="3 11" id="KW-0812">Transmembrane</keyword>
<dbReference type="PANTHER" id="PTHR23277:SF107">
    <property type="entry name" value="HEMICENTIN-1"/>
    <property type="match status" value="1"/>
</dbReference>
<keyword evidence="6" id="KW-0130">Cell adhesion</keyword>
<evidence type="ECO:0000313" key="13">
    <source>
        <dbReference type="Proteomes" id="UP001652741"/>
    </source>
</evidence>
<dbReference type="GeneID" id="106581205"/>
<dbReference type="InterPro" id="IPR013783">
    <property type="entry name" value="Ig-like_fold"/>
</dbReference>
<dbReference type="InterPro" id="IPR036179">
    <property type="entry name" value="Ig-like_dom_sf"/>
</dbReference>
<dbReference type="Pfam" id="PF08205">
    <property type="entry name" value="C2-set_2"/>
    <property type="match status" value="1"/>
</dbReference>
<dbReference type="SMART" id="SM00409">
    <property type="entry name" value="IG"/>
    <property type="match status" value="3"/>
</dbReference>
<dbReference type="KEGG" id="sasa:106581205"/>
<dbReference type="PROSITE" id="PS50835">
    <property type="entry name" value="IG_LIKE"/>
    <property type="match status" value="4"/>
</dbReference>
<protein>
    <submittedName>
        <fullName evidence="14">Uncharacterized protein isoform X1</fullName>
    </submittedName>
</protein>
<comment type="subcellular location">
    <subcellularLocation>
        <location evidence="1">Membrane</location>
        <topology evidence="1">Single-pass membrane protein</topology>
    </subcellularLocation>
</comment>
<dbReference type="Pfam" id="PF07686">
    <property type="entry name" value="V-set"/>
    <property type="match status" value="1"/>
</dbReference>
<keyword evidence="7 11" id="KW-1133">Transmembrane helix</keyword>
<dbReference type="PANTHER" id="PTHR23277">
    <property type="entry name" value="NECTIN-RELATED"/>
    <property type="match status" value="1"/>
</dbReference>
<dbReference type="InterPro" id="IPR051427">
    <property type="entry name" value="Nectin/Nectin-like"/>
</dbReference>
<keyword evidence="4" id="KW-0732">Signal</keyword>
<keyword evidence="8 11" id="KW-0472">Membrane</keyword>
<feature type="domain" description="Ig-like" evidence="12">
    <location>
        <begin position="459"/>
        <end position="556"/>
    </location>
</feature>
<evidence type="ECO:0000256" key="11">
    <source>
        <dbReference type="SAM" id="Phobius"/>
    </source>
</evidence>
<dbReference type="Proteomes" id="UP001652741">
    <property type="component" value="Chromosome ssa20"/>
</dbReference>
<organism evidence="13 14">
    <name type="scientific">Salmo salar</name>
    <name type="common">Atlantic salmon</name>
    <dbReference type="NCBI Taxonomy" id="8030"/>
    <lineage>
        <taxon>Eukaryota</taxon>
        <taxon>Metazoa</taxon>
        <taxon>Chordata</taxon>
        <taxon>Craniata</taxon>
        <taxon>Vertebrata</taxon>
        <taxon>Euteleostomi</taxon>
        <taxon>Actinopterygii</taxon>
        <taxon>Neopterygii</taxon>
        <taxon>Teleostei</taxon>
        <taxon>Protacanthopterygii</taxon>
        <taxon>Salmoniformes</taxon>
        <taxon>Salmonidae</taxon>
        <taxon>Salmoninae</taxon>
        <taxon>Salmo</taxon>
    </lineage>
</organism>
<keyword evidence="13" id="KW-1185">Reference proteome</keyword>
<dbReference type="SUPFAM" id="SSF48726">
    <property type="entry name" value="Immunoglobulin"/>
    <property type="match status" value="6"/>
</dbReference>
<keyword evidence="9" id="KW-1015">Disulfide bond</keyword>
<dbReference type="InterPro" id="IPR003599">
    <property type="entry name" value="Ig_sub"/>
</dbReference>
<dbReference type="AlphaFoldDB" id="A0A1S3NT34"/>
<dbReference type="RefSeq" id="XP_014018583.1">
    <property type="nucleotide sequence ID" value="XM_014163108.2"/>
</dbReference>
<evidence type="ECO:0000256" key="5">
    <source>
        <dbReference type="ARBA" id="ARBA00022737"/>
    </source>
</evidence>
<feature type="domain" description="Ig-like" evidence="12">
    <location>
        <begin position="157"/>
        <end position="253"/>
    </location>
</feature>
<dbReference type="OrthoDB" id="8915289at2759"/>
<dbReference type="GO" id="GO:0016020">
    <property type="term" value="C:membrane"/>
    <property type="evidence" value="ECO:0007669"/>
    <property type="project" value="UniProtKB-SubCell"/>
</dbReference>
<evidence type="ECO:0000256" key="6">
    <source>
        <dbReference type="ARBA" id="ARBA00022889"/>
    </source>
</evidence>
<dbReference type="GO" id="GO:0005912">
    <property type="term" value="C:adherens junction"/>
    <property type="evidence" value="ECO:0007669"/>
    <property type="project" value="TreeGrafter"/>
</dbReference>
<dbReference type="CDD" id="cd00098">
    <property type="entry name" value="IgC1"/>
    <property type="match status" value="1"/>
</dbReference>
<accession>A0A1S3NT34</accession>
<feature type="transmembrane region" description="Helical" evidence="11">
    <location>
        <begin position="874"/>
        <end position="902"/>
    </location>
</feature>
<evidence type="ECO:0000256" key="3">
    <source>
        <dbReference type="ARBA" id="ARBA00022692"/>
    </source>
</evidence>
<evidence type="ECO:0000256" key="1">
    <source>
        <dbReference type="ARBA" id="ARBA00004167"/>
    </source>
</evidence>
<dbReference type="InterPro" id="IPR013162">
    <property type="entry name" value="CD80_C2-set"/>
</dbReference>
<sequence length="964" mass="106945">MMHGIVAGNRETLLYEVTEEMNRHILQYDIQLLLLRSQNGGFQLDMEEDMEIDRNVTGILGEDIFLRCQYLGQNDITDASWKRPDSRMKRLMKKLTGYKNNKVFSKDPDFSAPASPTNLTVKMRVSTLEAQGEYTCVFATDEEEITNSMFLTVLARPDIYTVVTEDTDNATHYQSVTCSATNGKPMALIRWEINGSPPTNDSSVGMTNTSYTNGTATMTSFLRFPTHLQDQDRVTCVVQHPTLPDLTTYVTVRVETFVAPNVTIETYLVLEDGEEFWVVTCGAAGGRPRADITLVLPNQEVSSMLQKEVVMDAADTWVRSYRFPAELHEGENISCLFDHPKFPHRELRTVTLPAFSLSAVRLQNPGLADSSNESQAVESVVLVEGQSNTTIELEVVGDVPRYSIVCTKEEQSLPEGVAVFGSALTLQGPVELYHAGLYECEASYYSHRASVLLDITVNPHVKQPVTVPPSIRIDVQDRLGDRFIECLAADSVPVANVSWVLPEGVSGPSRSSLTSHNGTFSVSSVLVLPACSAQELNMECVINHTGFVLPERRQITLPVCAPPNITIQSSSEWEEDVAYTLVQCTVDNVGPAATISWSLGNQDSDNSTSQLMEVQEQQVHGQPELHANGSVTVRSVLRFPTSMFSGQNVTCVVDHLGLERPERTGILLRGLESPVMRIFVGRQRGSPLWLAVCEYRGDRLGAHLSWVLPDNATGHISFCSVYEGVRVLTNLTYEFSLALHEGQDLICLIQNHHGLKERRTVHVPKYYISSVRVLNQTTPLYKPYGDEFVIHRMSLKENFHNQRILLKVYGSVPTYSLTCQRNDGTLVQMDGRALLFQSEVTEREAGLYTCQASFYHHQASVLIQVEVTSEDKQLMIVFIVCFSSAAAITILLIVTLCVFCKINGGDRLASKKRESLAPLTSLTQELCSPELRKGKTAVTVPGGGGQEYNQLLSYSIVIDARSTV</sequence>
<dbReference type="Gene3D" id="2.60.40.10">
    <property type="entry name" value="Immunoglobulins"/>
    <property type="match status" value="6"/>
</dbReference>
<comment type="similarity">
    <text evidence="2">Belongs to the nectin family.</text>
</comment>
<evidence type="ECO:0000256" key="4">
    <source>
        <dbReference type="ARBA" id="ARBA00022729"/>
    </source>
</evidence>
<dbReference type="InterPro" id="IPR013106">
    <property type="entry name" value="Ig_V-set"/>
</dbReference>
<dbReference type="GO" id="GO:0007156">
    <property type="term" value="P:homophilic cell adhesion via plasma membrane adhesion molecules"/>
    <property type="evidence" value="ECO:0007669"/>
    <property type="project" value="TreeGrafter"/>
</dbReference>
<evidence type="ECO:0000256" key="10">
    <source>
        <dbReference type="ARBA" id="ARBA00023180"/>
    </source>
</evidence>
<evidence type="ECO:0000256" key="8">
    <source>
        <dbReference type="ARBA" id="ARBA00023136"/>
    </source>
</evidence>
<evidence type="ECO:0000256" key="9">
    <source>
        <dbReference type="ARBA" id="ARBA00023157"/>
    </source>
</evidence>
<dbReference type="InterPro" id="IPR007110">
    <property type="entry name" value="Ig-like_dom"/>
</dbReference>